<accession>A0A8J2YX26</accession>
<dbReference type="Proteomes" id="UP000646365">
    <property type="component" value="Unassembled WGS sequence"/>
</dbReference>
<dbReference type="EMBL" id="BMJQ01000013">
    <property type="protein sequence ID" value="GGF34858.1"/>
    <property type="molecule type" value="Genomic_DNA"/>
</dbReference>
<evidence type="ECO:0008006" key="4">
    <source>
        <dbReference type="Google" id="ProtNLM"/>
    </source>
</evidence>
<evidence type="ECO:0000313" key="2">
    <source>
        <dbReference type="EMBL" id="GGF34858.1"/>
    </source>
</evidence>
<evidence type="ECO:0000256" key="1">
    <source>
        <dbReference type="SAM" id="SignalP"/>
    </source>
</evidence>
<evidence type="ECO:0000313" key="3">
    <source>
        <dbReference type="Proteomes" id="UP000646365"/>
    </source>
</evidence>
<keyword evidence="3" id="KW-1185">Reference proteome</keyword>
<reference evidence="2" key="2">
    <citation type="submission" date="2020-09" db="EMBL/GenBank/DDBJ databases">
        <authorList>
            <person name="Sun Q."/>
            <person name="Zhou Y."/>
        </authorList>
    </citation>
    <scope>NUCLEOTIDE SEQUENCE</scope>
    <source>
        <strain evidence="2">CGMCC 1.15725</strain>
    </source>
</reference>
<keyword evidence="1" id="KW-0732">Signal</keyword>
<gene>
    <name evidence="2" type="ORF">GCM10011611_46330</name>
</gene>
<dbReference type="RefSeq" id="WP_189050238.1">
    <property type="nucleotide sequence ID" value="NZ_BMJQ01000013.1"/>
</dbReference>
<name>A0A8J2YX26_9PROT</name>
<dbReference type="PROSITE" id="PS51257">
    <property type="entry name" value="PROKAR_LIPOPROTEIN"/>
    <property type="match status" value="1"/>
</dbReference>
<protein>
    <recommendedName>
        <fullName evidence="4">DUF3558 domain-containing protein</fullName>
    </recommendedName>
</protein>
<comment type="caution">
    <text evidence="2">The sequence shown here is derived from an EMBL/GenBank/DDBJ whole genome shotgun (WGS) entry which is preliminary data.</text>
</comment>
<reference evidence="2" key="1">
    <citation type="journal article" date="2014" name="Int. J. Syst. Evol. Microbiol.">
        <title>Complete genome sequence of Corynebacterium casei LMG S-19264T (=DSM 44701T), isolated from a smear-ripened cheese.</title>
        <authorList>
            <consortium name="US DOE Joint Genome Institute (JGI-PGF)"/>
            <person name="Walter F."/>
            <person name="Albersmeier A."/>
            <person name="Kalinowski J."/>
            <person name="Ruckert C."/>
        </authorList>
    </citation>
    <scope>NUCLEOTIDE SEQUENCE</scope>
    <source>
        <strain evidence="2">CGMCC 1.15725</strain>
    </source>
</reference>
<sequence>MVRFGRFASAALALVVAACAHAPSPPNPVTQSFGDFAPPAGYAHYLACPEAYCLAQPDGVTPPFKVPAEKMRFIARHAIEALPKTELISSANEGLRLVFQTHSGGLFDHTLTVTIEVVDADEGVSGLVIYGQSDIPGGDAAALKKQMEEWYAAIYRAAHA</sequence>
<feature type="chain" id="PRO_5035310143" description="DUF3558 domain-containing protein" evidence="1">
    <location>
        <begin position="23"/>
        <end position="160"/>
    </location>
</feature>
<feature type="signal peptide" evidence="1">
    <location>
        <begin position="1"/>
        <end position="22"/>
    </location>
</feature>
<organism evidence="2 3">
    <name type="scientific">Aliidongia dinghuensis</name>
    <dbReference type="NCBI Taxonomy" id="1867774"/>
    <lineage>
        <taxon>Bacteria</taxon>
        <taxon>Pseudomonadati</taxon>
        <taxon>Pseudomonadota</taxon>
        <taxon>Alphaproteobacteria</taxon>
        <taxon>Rhodospirillales</taxon>
        <taxon>Dongiaceae</taxon>
        <taxon>Aliidongia</taxon>
    </lineage>
</organism>
<dbReference type="AlphaFoldDB" id="A0A8J2YX26"/>
<proteinExistence type="predicted"/>